<dbReference type="PANTHER" id="PTHR31900:SF27">
    <property type="entry name" value="FBD DOMAIN-CONTAINING PROTEIN"/>
    <property type="match status" value="1"/>
</dbReference>
<dbReference type="AlphaFoldDB" id="A0A9R1UH05"/>
<proteinExistence type="predicted"/>
<dbReference type="InterPro" id="IPR032675">
    <property type="entry name" value="LRR_dom_sf"/>
</dbReference>
<dbReference type="SUPFAM" id="SSF52047">
    <property type="entry name" value="RNI-like"/>
    <property type="match status" value="1"/>
</dbReference>
<dbReference type="InterPro" id="IPR050232">
    <property type="entry name" value="FBL13/AtMIF1-like"/>
</dbReference>
<organism evidence="1 2">
    <name type="scientific">Lactuca sativa</name>
    <name type="common">Garden lettuce</name>
    <dbReference type="NCBI Taxonomy" id="4236"/>
    <lineage>
        <taxon>Eukaryota</taxon>
        <taxon>Viridiplantae</taxon>
        <taxon>Streptophyta</taxon>
        <taxon>Embryophyta</taxon>
        <taxon>Tracheophyta</taxon>
        <taxon>Spermatophyta</taxon>
        <taxon>Magnoliopsida</taxon>
        <taxon>eudicotyledons</taxon>
        <taxon>Gunneridae</taxon>
        <taxon>Pentapetalae</taxon>
        <taxon>asterids</taxon>
        <taxon>campanulids</taxon>
        <taxon>Asterales</taxon>
        <taxon>Asteraceae</taxon>
        <taxon>Cichorioideae</taxon>
        <taxon>Cichorieae</taxon>
        <taxon>Lactucinae</taxon>
        <taxon>Lactuca</taxon>
    </lineage>
</organism>
<evidence type="ECO:0000313" key="2">
    <source>
        <dbReference type="Proteomes" id="UP000235145"/>
    </source>
</evidence>
<gene>
    <name evidence="1" type="ORF">LSAT_V11C900463360</name>
</gene>
<sequence>MLFGSLQYATVQRWIHVVVRRNIKQLHLLFCYGSRFEHIEFPNHLVTCDSLEVLRGLMLPQFTGFSGLRVLDLNNVELPYKSKLVNNFLKSLPLLEDLSLIDCVINKLKLLCISCPNLKNLRLDNRNISDYEESYDIDTLCGCIKIVCPKLFKSTTLLKKAVIYLEEFPPAFNNNYSFDGVFYLESLSTNIDIFCYSLCPSVVIKYALDPPSLPNLKTLELTIGTDFDDIPIIDTRTDSFFWEDWKLDEAERRGILTRHLKRVEFLNFYKEKLILDLACCLLEHGDALGEMIFRWDCEEDEFHERSMETMNQVSKFQKASSTVKLTSLNETSYYQLSRKL</sequence>
<accession>A0A9R1UH05</accession>
<protein>
    <recommendedName>
        <fullName evidence="3">FBD domain-containing protein</fullName>
    </recommendedName>
</protein>
<keyword evidence="2" id="KW-1185">Reference proteome</keyword>
<dbReference type="EMBL" id="NBSK02000009">
    <property type="protein sequence ID" value="KAJ0187006.1"/>
    <property type="molecule type" value="Genomic_DNA"/>
</dbReference>
<dbReference type="Gene3D" id="3.80.10.10">
    <property type="entry name" value="Ribonuclease Inhibitor"/>
    <property type="match status" value="1"/>
</dbReference>
<evidence type="ECO:0008006" key="3">
    <source>
        <dbReference type="Google" id="ProtNLM"/>
    </source>
</evidence>
<evidence type="ECO:0000313" key="1">
    <source>
        <dbReference type="EMBL" id="KAJ0187006.1"/>
    </source>
</evidence>
<dbReference type="Proteomes" id="UP000235145">
    <property type="component" value="Unassembled WGS sequence"/>
</dbReference>
<reference evidence="1 2" key="1">
    <citation type="journal article" date="2017" name="Nat. Commun.">
        <title>Genome assembly with in vitro proximity ligation data and whole-genome triplication in lettuce.</title>
        <authorList>
            <person name="Reyes-Chin-Wo S."/>
            <person name="Wang Z."/>
            <person name="Yang X."/>
            <person name="Kozik A."/>
            <person name="Arikit S."/>
            <person name="Song C."/>
            <person name="Xia L."/>
            <person name="Froenicke L."/>
            <person name="Lavelle D.O."/>
            <person name="Truco M.J."/>
            <person name="Xia R."/>
            <person name="Zhu S."/>
            <person name="Xu C."/>
            <person name="Xu H."/>
            <person name="Xu X."/>
            <person name="Cox K."/>
            <person name="Korf I."/>
            <person name="Meyers B.C."/>
            <person name="Michelmore R.W."/>
        </authorList>
    </citation>
    <scope>NUCLEOTIDE SEQUENCE [LARGE SCALE GENOMIC DNA]</scope>
    <source>
        <strain evidence="2">cv. Salinas</strain>
        <tissue evidence="1">Seedlings</tissue>
    </source>
</reference>
<comment type="caution">
    <text evidence="1">The sequence shown here is derived from an EMBL/GenBank/DDBJ whole genome shotgun (WGS) entry which is preliminary data.</text>
</comment>
<name>A0A9R1UH05_LACSA</name>
<dbReference type="PANTHER" id="PTHR31900">
    <property type="entry name" value="F-BOX/RNI SUPERFAMILY PROTEIN-RELATED"/>
    <property type="match status" value="1"/>
</dbReference>